<dbReference type="InterPro" id="IPR000477">
    <property type="entry name" value="RT_dom"/>
</dbReference>
<feature type="domain" description="Reverse transcriptase" evidence="2">
    <location>
        <begin position="21"/>
        <end position="116"/>
    </location>
</feature>
<gene>
    <name evidence="3" type="primary">pol_1214</name>
    <name evidence="3" type="ORF">AVEN_53715_1</name>
</gene>
<dbReference type="PANTHER" id="PTHR36688">
    <property type="entry name" value="ENDO/EXONUCLEASE/PHOSPHATASE DOMAIN-CONTAINING PROTEIN"/>
    <property type="match status" value="1"/>
</dbReference>
<name>A0A4Y2X082_ARAVE</name>
<feature type="region of interest" description="Disordered" evidence="1">
    <location>
        <begin position="269"/>
        <end position="292"/>
    </location>
</feature>
<dbReference type="InterPro" id="IPR043502">
    <property type="entry name" value="DNA/RNA_pol_sf"/>
</dbReference>
<dbReference type="AlphaFoldDB" id="A0A4Y2X082"/>
<evidence type="ECO:0000313" key="4">
    <source>
        <dbReference type="Proteomes" id="UP000499080"/>
    </source>
</evidence>
<dbReference type="SUPFAM" id="SSF56672">
    <property type="entry name" value="DNA/RNA polymerases"/>
    <property type="match status" value="1"/>
</dbReference>
<dbReference type="EMBL" id="BGPR01069402">
    <property type="protein sequence ID" value="GBO43055.1"/>
    <property type="molecule type" value="Genomic_DNA"/>
</dbReference>
<accession>A0A4Y2X082</accession>
<evidence type="ECO:0000259" key="2">
    <source>
        <dbReference type="Pfam" id="PF00078"/>
    </source>
</evidence>
<protein>
    <submittedName>
        <fullName evidence="3">RNA-directed DNA polymerase from mobile element jockey</fullName>
    </submittedName>
</protein>
<keyword evidence="3" id="KW-0548">Nucleotidyltransferase</keyword>
<organism evidence="3 4">
    <name type="scientific">Araneus ventricosus</name>
    <name type="common">Orbweaver spider</name>
    <name type="synonym">Epeira ventricosa</name>
    <dbReference type="NCBI Taxonomy" id="182803"/>
    <lineage>
        <taxon>Eukaryota</taxon>
        <taxon>Metazoa</taxon>
        <taxon>Ecdysozoa</taxon>
        <taxon>Arthropoda</taxon>
        <taxon>Chelicerata</taxon>
        <taxon>Arachnida</taxon>
        <taxon>Araneae</taxon>
        <taxon>Araneomorphae</taxon>
        <taxon>Entelegynae</taxon>
        <taxon>Araneoidea</taxon>
        <taxon>Araneidae</taxon>
        <taxon>Araneus</taxon>
    </lineage>
</organism>
<comment type="caution">
    <text evidence="3">The sequence shown here is derived from an EMBL/GenBank/DDBJ whole genome shotgun (WGS) entry which is preliminary data.</text>
</comment>
<dbReference type="PANTHER" id="PTHR36688:SF1">
    <property type="entry name" value="ENDONUCLEASE_EXONUCLEASE_PHOSPHATASE DOMAIN-CONTAINING PROTEIN"/>
    <property type="match status" value="1"/>
</dbReference>
<keyword evidence="3" id="KW-0695">RNA-directed DNA polymerase</keyword>
<dbReference type="InterPro" id="IPR052560">
    <property type="entry name" value="RdDP_mobile_element"/>
</dbReference>
<reference evidence="3 4" key="1">
    <citation type="journal article" date="2019" name="Sci. Rep.">
        <title>Orb-weaving spider Araneus ventricosus genome elucidates the spidroin gene catalogue.</title>
        <authorList>
            <person name="Kono N."/>
            <person name="Nakamura H."/>
            <person name="Ohtoshi R."/>
            <person name="Moran D.A.P."/>
            <person name="Shinohara A."/>
            <person name="Yoshida Y."/>
            <person name="Fujiwara M."/>
            <person name="Mori M."/>
            <person name="Tomita M."/>
            <person name="Arakawa K."/>
        </authorList>
    </citation>
    <scope>NUCLEOTIDE SEQUENCE [LARGE SCALE GENOMIC DNA]</scope>
</reference>
<dbReference type="OrthoDB" id="415068at2759"/>
<dbReference type="Proteomes" id="UP000499080">
    <property type="component" value="Unassembled WGS sequence"/>
</dbReference>
<evidence type="ECO:0000313" key="3">
    <source>
        <dbReference type="EMBL" id="GBO43055.1"/>
    </source>
</evidence>
<evidence type="ECO:0000256" key="1">
    <source>
        <dbReference type="SAM" id="MobiDB-lite"/>
    </source>
</evidence>
<keyword evidence="4" id="KW-1185">Reference proteome</keyword>
<keyword evidence="3" id="KW-0808">Transferase</keyword>
<sequence length="292" mass="33610">MLQFNYFPNVWKSAIVVPILKPGKSPYDPGSYRPISLLSALSKIAESVILKRIVEATEGKLIPFQFGFPKQLSTVQQLLRLTETVKEGMDEGWDTGAVFLDIAKAFDRVWTDGLLYRKVPDPPKLYRRAIHWRKDTKYLGITLDSRLTYEKHINNIFKQTRSVKARLYPLLGRNSKLSLQNKLLLYKTILRPKMTYASPVWGAAAHSHIQKLEATQNITARQIINAQWFIRNRYILKDLRLPPVLSHVKDLAKKFFHGIDNHTNQAIQEIPTYDPSNPGKKKRPRTLLLPGN</sequence>
<dbReference type="Pfam" id="PF00078">
    <property type="entry name" value="RVT_1"/>
    <property type="match status" value="1"/>
</dbReference>
<dbReference type="GO" id="GO:0003964">
    <property type="term" value="F:RNA-directed DNA polymerase activity"/>
    <property type="evidence" value="ECO:0007669"/>
    <property type="project" value="UniProtKB-KW"/>
</dbReference>
<dbReference type="CDD" id="cd01650">
    <property type="entry name" value="RT_nLTR_like"/>
    <property type="match status" value="1"/>
</dbReference>
<proteinExistence type="predicted"/>